<name>A0ABV2TRB5_9RHOO</name>
<sequence length="249" mass="26347">MTHIVRVSRFTQHLLTFVLYFAHGSFVMLGVMVIGLVGYQLTQFGSEGLNPRAMFGYRPVVLESGAAAIELVDAVYAESSAEQAGLPEGLGRVSAAIAKRHRVSSVVVESLVKAAQREAQENGIDPLLVLAVITVESGFNPFSESVLGAQGLMQIIPKYHGDKIAADKGVAALFDPAENIRVGTLILKAYQRSTGSVEAALQLYGGASSDSDMAYSAKVLQELDRLRQVAGLPVAARTAVRAKAGSGES</sequence>
<evidence type="ECO:0000313" key="5">
    <source>
        <dbReference type="Proteomes" id="UP001549691"/>
    </source>
</evidence>
<dbReference type="InterPro" id="IPR023346">
    <property type="entry name" value="Lysozyme-like_dom_sf"/>
</dbReference>
<feature type="transmembrane region" description="Helical" evidence="2">
    <location>
        <begin position="17"/>
        <end position="39"/>
    </location>
</feature>
<dbReference type="RefSeq" id="WP_354602132.1">
    <property type="nucleotide sequence ID" value="NZ_JBEWZI010000020.1"/>
</dbReference>
<dbReference type="PANTHER" id="PTHR37423:SF5">
    <property type="entry name" value="SOLUBLE LYTIC MUREIN TRANSGLYCOSYLASE"/>
    <property type="match status" value="1"/>
</dbReference>
<keyword evidence="5" id="KW-1185">Reference proteome</keyword>
<evidence type="ECO:0000256" key="2">
    <source>
        <dbReference type="SAM" id="Phobius"/>
    </source>
</evidence>
<dbReference type="Proteomes" id="UP001549691">
    <property type="component" value="Unassembled WGS sequence"/>
</dbReference>
<protein>
    <submittedName>
        <fullName evidence="4">Transglycosylase SLT domain-containing protein</fullName>
    </submittedName>
</protein>
<evidence type="ECO:0000259" key="3">
    <source>
        <dbReference type="Pfam" id="PF01464"/>
    </source>
</evidence>
<keyword evidence="2" id="KW-0812">Transmembrane</keyword>
<dbReference type="Gene3D" id="1.10.530.10">
    <property type="match status" value="1"/>
</dbReference>
<dbReference type="InterPro" id="IPR008258">
    <property type="entry name" value="Transglycosylase_SLT_dom_1"/>
</dbReference>
<feature type="domain" description="Transglycosylase SLT" evidence="3">
    <location>
        <begin position="115"/>
        <end position="204"/>
    </location>
</feature>
<dbReference type="EMBL" id="JBEWZI010000020">
    <property type="protein sequence ID" value="MET7015673.1"/>
    <property type="molecule type" value="Genomic_DNA"/>
</dbReference>
<proteinExistence type="inferred from homology"/>
<comment type="similarity">
    <text evidence="1">Belongs to the transglycosylase Slt family.</text>
</comment>
<dbReference type="Pfam" id="PF01464">
    <property type="entry name" value="SLT"/>
    <property type="match status" value="1"/>
</dbReference>
<comment type="caution">
    <text evidence="4">The sequence shown here is derived from an EMBL/GenBank/DDBJ whole genome shotgun (WGS) entry which is preliminary data.</text>
</comment>
<gene>
    <name evidence="4" type="ORF">ABXR19_15895</name>
</gene>
<dbReference type="SUPFAM" id="SSF53955">
    <property type="entry name" value="Lysozyme-like"/>
    <property type="match status" value="1"/>
</dbReference>
<keyword evidence="2" id="KW-1133">Transmembrane helix</keyword>
<evidence type="ECO:0000313" key="4">
    <source>
        <dbReference type="EMBL" id="MET7015673.1"/>
    </source>
</evidence>
<keyword evidence="2" id="KW-0472">Membrane</keyword>
<organism evidence="4 5">
    <name type="scientific">Uliginosibacterium flavum</name>
    <dbReference type="NCBI Taxonomy" id="1396831"/>
    <lineage>
        <taxon>Bacteria</taxon>
        <taxon>Pseudomonadati</taxon>
        <taxon>Pseudomonadota</taxon>
        <taxon>Betaproteobacteria</taxon>
        <taxon>Rhodocyclales</taxon>
        <taxon>Zoogloeaceae</taxon>
        <taxon>Uliginosibacterium</taxon>
    </lineage>
</organism>
<accession>A0ABV2TRB5</accession>
<dbReference type="PANTHER" id="PTHR37423">
    <property type="entry name" value="SOLUBLE LYTIC MUREIN TRANSGLYCOSYLASE-RELATED"/>
    <property type="match status" value="1"/>
</dbReference>
<evidence type="ECO:0000256" key="1">
    <source>
        <dbReference type="ARBA" id="ARBA00007734"/>
    </source>
</evidence>
<reference evidence="4 5" key="1">
    <citation type="submission" date="2024-07" db="EMBL/GenBank/DDBJ databases">
        <title>Uliginosibacterium flavum JJ3220;KACC:17644.</title>
        <authorList>
            <person name="Kim M.K."/>
        </authorList>
    </citation>
    <scope>NUCLEOTIDE SEQUENCE [LARGE SCALE GENOMIC DNA]</scope>
    <source>
        <strain evidence="4 5">KACC:17644</strain>
    </source>
</reference>